<reference evidence="1 2" key="1">
    <citation type="submission" date="2019-10" db="EMBL/GenBank/DDBJ databases">
        <title>Taxonomy of Antarctic Massilia spp.: description of Massilia rubra sp. nov., Massilia aquatica sp. nov., Massilia mucilaginosa sp. nov., Massilia frigida sp. nov. isolated from streams, lakes and regoliths.</title>
        <authorList>
            <person name="Holochova P."/>
            <person name="Sedlacek I."/>
            <person name="Kralova S."/>
            <person name="Maslanova I."/>
            <person name="Busse H.-J."/>
            <person name="Stankova E."/>
            <person name="Vrbovska V."/>
            <person name="Kovarovic V."/>
            <person name="Bartak M."/>
            <person name="Svec P."/>
            <person name="Pantucek R."/>
        </authorList>
    </citation>
    <scope>NUCLEOTIDE SEQUENCE [LARGE SCALE GENOMIC DNA]</scope>
    <source>
        <strain evidence="1 2">CCM 8733</strain>
    </source>
</reference>
<keyword evidence="2" id="KW-1185">Reference proteome</keyword>
<organism evidence="1 2">
    <name type="scientific">Massilia mucilaginosa</name>
    <dbReference type="NCBI Taxonomy" id="2609282"/>
    <lineage>
        <taxon>Bacteria</taxon>
        <taxon>Pseudomonadati</taxon>
        <taxon>Pseudomonadota</taxon>
        <taxon>Betaproteobacteria</taxon>
        <taxon>Burkholderiales</taxon>
        <taxon>Oxalobacteraceae</taxon>
        <taxon>Telluria group</taxon>
        <taxon>Massilia</taxon>
    </lineage>
</organism>
<comment type="caution">
    <text evidence="1">The sequence shown here is derived from an EMBL/GenBank/DDBJ whole genome shotgun (WGS) entry which is preliminary data.</text>
</comment>
<dbReference type="Proteomes" id="UP000609726">
    <property type="component" value="Unassembled WGS sequence"/>
</dbReference>
<evidence type="ECO:0000313" key="2">
    <source>
        <dbReference type="Proteomes" id="UP000609726"/>
    </source>
</evidence>
<gene>
    <name evidence="1" type="ORF">F2P45_25765</name>
</gene>
<accession>A0ABX0NZE7</accession>
<dbReference type="RefSeq" id="WP_166881084.1">
    <property type="nucleotide sequence ID" value="NZ_WHJH01000045.1"/>
</dbReference>
<evidence type="ECO:0000313" key="1">
    <source>
        <dbReference type="EMBL" id="NHZ92388.1"/>
    </source>
</evidence>
<dbReference type="EMBL" id="WHJH01000045">
    <property type="protein sequence ID" value="NHZ92388.1"/>
    <property type="molecule type" value="Genomic_DNA"/>
</dbReference>
<sequence length="67" mass="7414">MITIIICAVNGIKAHLQYATIACFHPHRPDIVRELAQEITALTIHKLVQSQTIRGQAVVLASPNTKR</sequence>
<proteinExistence type="predicted"/>
<protein>
    <submittedName>
        <fullName evidence="1">Uncharacterized protein</fullName>
    </submittedName>
</protein>
<name>A0ABX0NZE7_9BURK</name>